<comment type="catalytic activity">
    <reaction evidence="1">
        <text>[protein]-peptidylproline (omega=180) = [protein]-peptidylproline (omega=0)</text>
        <dbReference type="Rhea" id="RHEA:16237"/>
        <dbReference type="Rhea" id="RHEA-COMP:10747"/>
        <dbReference type="Rhea" id="RHEA-COMP:10748"/>
        <dbReference type="ChEBI" id="CHEBI:83833"/>
        <dbReference type="ChEBI" id="CHEBI:83834"/>
        <dbReference type="EC" id="5.2.1.8"/>
    </reaction>
</comment>
<proteinExistence type="predicted"/>
<dbReference type="InterPro" id="IPR050245">
    <property type="entry name" value="PrsA_foldase"/>
</dbReference>
<dbReference type="EMBL" id="BEHT01000051">
    <property type="protein sequence ID" value="GBD00098.1"/>
    <property type="molecule type" value="Genomic_DNA"/>
</dbReference>
<dbReference type="PANTHER" id="PTHR47245:SF1">
    <property type="entry name" value="FOLDASE PROTEIN PRSA"/>
    <property type="match status" value="1"/>
</dbReference>
<dbReference type="AlphaFoldDB" id="A0A2H5XG18"/>
<dbReference type="GO" id="GO:0003755">
    <property type="term" value="F:peptidyl-prolyl cis-trans isomerase activity"/>
    <property type="evidence" value="ECO:0007669"/>
    <property type="project" value="UniProtKB-KW"/>
</dbReference>
<dbReference type="Pfam" id="PF13145">
    <property type="entry name" value="Rotamase_2"/>
    <property type="match status" value="1"/>
</dbReference>
<dbReference type="InterPro" id="IPR027304">
    <property type="entry name" value="Trigger_fact/SurA_dom_sf"/>
</dbReference>
<evidence type="ECO:0000259" key="7">
    <source>
        <dbReference type="PROSITE" id="PS50198"/>
    </source>
</evidence>
<evidence type="ECO:0000256" key="3">
    <source>
        <dbReference type="ARBA" id="ARBA00022729"/>
    </source>
</evidence>
<evidence type="ECO:0000256" key="4">
    <source>
        <dbReference type="ARBA" id="ARBA00023110"/>
    </source>
</evidence>
<dbReference type="EC" id="5.2.1.8" evidence="2"/>
<evidence type="ECO:0000256" key="5">
    <source>
        <dbReference type="ARBA" id="ARBA00023235"/>
    </source>
</evidence>
<evidence type="ECO:0000256" key="1">
    <source>
        <dbReference type="ARBA" id="ARBA00000971"/>
    </source>
</evidence>
<keyword evidence="3" id="KW-0732">Signal</keyword>
<dbReference type="InterPro" id="IPR000297">
    <property type="entry name" value="PPIase_PpiC"/>
</dbReference>
<protein>
    <recommendedName>
        <fullName evidence="2">peptidylprolyl isomerase</fullName>
        <ecNumber evidence="2">5.2.1.8</ecNumber>
    </recommendedName>
</protein>
<dbReference type="Gene3D" id="3.10.50.40">
    <property type="match status" value="1"/>
</dbReference>
<keyword evidence="4 6" id="KW-0697">Rotamase</keyword>
<dbReference type="InterPro" id="IPR023058">
    <property type="entry name" value="PPIase_PpiC_CS"/>
</dbReference>
<dbReference type="SUPFAM" id="SSF54534">
    <property type="entry name" value="FKBP-like"/>
    <property type="match status" value="1"/>
</dbReference>
<keyword evidence="5 6" id="KW-0413">Isomerase</keyword>
<sequence length="289" mass="33188">MLRRVITAALLVTLMAGCKGRDRVIARADGVTVTERELRQALWERYGAVVLHDLLTHRLVEREALRRGVAVTDTEVQTALRRQRLPDTPAARERMRSALLLQKLAEAMAQVSEAEAQRYFERHRAEFERPERVRLRDITLESRENAQAIWEALRLRRGTNFADLARHFSTNPVTRLRGGDMGVVPVRELHPKLQTVVRTLRVGEFSRPVQLDGEWVIVKLEERLPAERPTFGAVRTQVIARLRRQKALQLQLTLPERLWRQAKVQVLDPSLHLTAPSNAPTQSKGVDRR</sequence>
<dbReference type="PROSITE" id="PS51257">
    <property type="entry name" value="PROKAR_LIPOPROTEIN"/>
    <property type="match status" value="1"/>
</dbReference>
<dbReference type="Proteomes" id="UP000236173">
    <property type="component" value="Unassembled WGS sequence"/>
</dbReference>
<name>A0A2H5XG18_9BACT</name>
<comment type="caution">
    <text evidence="8">The sequence shown here is derived from an EMBL/GenBank/DDBJ whole genome shotgun (WGS) entry which is preliminary data.</text>
</comment>
<evidence type="ECO:0000313" key="9">
    <source>
        <dbReference type="Proteomes" id="UP000236173"/>
    </source>
</evidence>
<dbReference type="SUPFAM" id="SSF109998">
    <property type="entry name" value="Triger factor/SurA peptide-binding domain-like"/>
    <property type="match status" value="1"/>
</dbReference>
<feature type="domain" description="PpiC" evidence="7">
    <location>
        <begin position="130"/>
        <end position="222"/>
    </location>
</feature>
<organism evidence="8 9">
    <name type="scientific">Candidatus Fervidibacter japonicus</name>
    <dbReference type="NCBI Taxonomy" id="2035412"/>
    <lineage>
        <taxon>Bacteria</taxon>
        <taxon>Candidatus Fervidibacterota</taxon>
        <taxon>Candidatus Fervidibacter</taxon>
    </lineage>
</organism>
<dbReference type="PROSITE" id="PS01096">
    <property type="entry name" value="PPIC_PPIASE_1"/>
    <property type="match status" value="1"/>
</dbReference>
<dbReference type="PROSITE" id="PS50198">
    <property type="entry name" value="PPIC_PPIASE_2"/>
    <property type="match status" value="1"/>
</dbReference>
<evidence type="ECO:0000313" key="8">
    <source>
        <dbReference type="EMBL" id="GBD00098.1"/>
    </source>
</evidence>
<dbReference type="InterPro" id="IPR046357">
    <property type="entry name" value="PPIase_dom_sf"/>
</dbReference>
<reference evidence="9" key="1">
    <citation type="submission" date="2017-09" db="EMBL/GenBank/DDBJ databases">
        <title>Metaegenomics of thermophilic ammonia-oxidizing enrichment culture.</title>
        <authorList>
            <person name="Kato S."/>
            <person name="Suzuki K."/>
        </authorList>
    </citation>
    <scope>NUCLEOTIDE SEQUENCE [LARGE SCALE GENOMIC DNA]</scope>
</reference>
<dbReference type="PANTHER" id="PTHR47245">
    <property type="entry name" value="PEPTIDYLPROLYL ISOMERASE"/>
    <property type="match status" value="1"/>
</dbReference>
<accession>A0A2H5XG18</accession>
<evidence type="ECO:0000256" key="2">
    <source>
        <dbReference type="ARBA" id="ARBA00013194"/>
    </source>
</evidence>
<gene>
    <name evidence="8" type="primary">prsA_2</name>
    <name evidence="8" type="ORF">HRbin17_02634</name>
</gene>
<evidence type="ECO:0000256" key="6">
    <source>
        <dbReference type="PROSITE-ProRule" id="PRU00278"/>
    </source>
</evidence>